<accession>A0ABT5L4C9</accession>
<protein>
    <submittedName>
        <fullName evidence="4">NADAR family protein</fullName>
    </submittedName>
</protein>
<dbReference type="CDD" id="cd15457">
    <property type="entry name" value="NADAR"/>
    <property type="match status" value="1"/>
</dbReference>
<feature type="domain" description="NADAR" evidence="3">
    <location>
        <begin position="7"/>
        <end position="150"/>
    </location>
</feature>
<organism evidence="4 5">
    <name type="scientific">Alteromonas gilva</name>
    <dbReference type="NCBI Taxonomy" id="2987522"/>
    <lineage>
        <taxon>Bacteria</taxon>
        <taxon>Pseudomonadati</taxon>
        <taxon>Pseudomonadota</taxon>
        <taxon>Gammaproteobacteria</taxon>
        <taxon>Alteromonadales</taxon>
        <taxon>Alteromonadaceae</taxon>
        <taxon>Alteromonas/Salinimonas group</taxon>
        <taxon>Alteromonas</taxon>
    </lineage>
</organism>
<evidence type="ECO:0000313" key="4">
    <source>
        <dbReference type="EMBL" id="MDC8831707.1"/>
    </source>
</evidence>
<dbReference type="Proteomes" id="UP001218788">
    <property type="component" value="Unassembled WGS sequence"/>
</dbReference>
<evidence type="ECO:0000256" key="1">
    <source>
        <dbReference type="ARBA" id="ARBA00000022"/>
    </source>
</evidence>
<name>A0ABT5L4C9_9ALTE</name>
<reference evidence="4 5" key="1">
    <citation type="submission" date="2022-10" db="EMBL/GenBank/DDBJ databases">
        <title>Alteromonas sp. chi3 Genome sequencing.</title>
        <authorList>
            <person name="Park S."/>
        </authorList>
    </citation>
    <scope>NUCLEOTIDE SEQUENCE [LARGE SCALE GENOMIC DNA]</scope>
    <source>
        <strain evidence="5">chi3</strain>
    </source>
</reference>
<comment type="catalytic activity">
    <reaction evidence="2">
        <text>2,5-diamino-6-hydroxy-4-(5-phosphoribosylamino)-pyrimidine + H2O = 2,5,6-triamino-4-hydroxypyrimidine + D-ribose 5-phosphate</text>
        <dbReference type="Rhea" id="RHEA:23436"/>
        <dbReference type="ChEBI" id="CHEBI:15377"/>
        <dbReference type="ChEBI" id="CHEBI:58614"/>
        <dbReference type="ChEBI" id="CHEBI:78346"/>
        <dbReference type="ChEBI" id="CHEBI:137796"/>
    </reaction>
</comment>
<evidence type="ECO:0000313" key="5">
    <source>
        <dbReference type="Proteomes" id="UP001218788"/>
    </source>
</evidence>
<gene>
    <name evidence="4" type="ORF">OIK42_13155</name>
</gene>
<dbReference type="InterPro" id="IPR012816">
    <property type="entry name" value="NADAR"/>
</dbReference>
<dbReference type="Pfam" id="PF08719">
    <property type="entry name" value="NADAR"/>
    <property type="match status" value="1"/>
</dbReference>
<evidence type="ECO:0000256" key="2">
    <source>
        <dbReference type="ARBA" id="ARBA00000751"/>
    </source>
</evidence>
<dbReference type="Gene3D" id="1.10.357.40">
    <property type="entry name" value="YbiA-like"/>
    <property type="match status" value="1"/>
</dbReference>
<keyword evidence="5" id="KW-1185">Reference proteome</keyword>
<dbReference type="SUPFAM" id="SSF143990">
    <property type="entry name" value="YbiA-like"/>
    <property type="match status" value="1"/>
</dbReference>
<comment type="catalytic activity">
    <reaction evidence="1">
        <text>5-amino-6-(5-phospho-D-ribosylamino)uracil + H2O = 5,6-diaminouracil + D-ribose 5-phosphate</text>
        <dbReference type="Rhea" id="RHEA:55020"/>
        <dbReference type="ChEBI" id="CHEBI:15377"/>
        <dbReference type="ChEBI" id="CHEBI:46252"/>
        <dbReference type="ChEBI" id="CHEBI:58453"/>
        <dbReference type="ChEBI" id="CHEBI:78346"/>
    </reaction>
</comment>
<comment type="caution">
    <text evidence="4">The sequence shown here is derived from an EMBL/GenBank/DDBJ whole genome shotgun (WGS) entry which is preliminary data.</text>
</comment>
<evidence type="ECO:0000259" key="3">
    <source>
        <dbReference type="Pfam" id="PF08719"/>
    </source>
</evidence>
<dbReference type="InterPro" id="IPR037238">
    <property type="entry name" value="YbiA-like_sf"/>
</dbReference>
<proteinExistence type="predicted"/>
<sequence length="160" mass="18805">MFQHNTQMENAYRFSRFDMDNPLSSCSQHPIVLEDQNWTTCEHYVQARLLRSPAQAKKVEQMTSGEQAVAFAAPWYRRKVTDYKKLAPVLMTRALYTKVQMYEEVREALLAIETPLIIESSQYDYFWGIGRDQRGENHLGKIWLNIREKITTSDIRKPEA</sequence>
<dbReference type="RefSeq" id="WP_273641166.1">
    <property type="nucleotide sequence ID" value="NZ_JAQQXP010000001.1"/>
</dbReference>
<dbReference type="EMBL" id="JAQQXP010000001">
    <property type="protein sequence ID" value="MDC8831707.1"/>
    <property type="molecule type" value="Genomic_DNA"/>
</dbReference>